<evidence type="ECO:0000313" key="3">
    <source>
        <dbReference type="Proteomes" id="UP000318380"/>
    </source>
</evidence>
<name>A0A561C0G9_9ACTN</name>
<dbReference type="AlphaFoldDB" id="A0A561C0G9"/>
<sequence>MIGLALPGWLEAVLELLFGVAFFLGFAAFVGWLILRIGSPWLDRSNAMLARDQAGADRYGWLPDPAGAAMLRWAGSRCFRHDGKLYRPLTGEYQGRRIRMGEYVYFVRSRYYPTKNVGHVIAIELPVHLPELVVSRQPLLEPELLSFDAESEAFNRQYYVASPAHRYTSAVLHPRMMECLLAHPELSFRIIGNQVVAYAPTPWTVPQTLATVPALSRVADLIPPFVLKDFAVAPPVR</sequence>
<keyword evidence="1" id="KW-0812">Transmembrane</keyword>
<dbReference type="EMBL" id="VIVK01000001">
    <property type="protein sequence ID" value="TWD84645.1"/>
    <property type="molecule type" value="Genomic_DNA"/>
</dbReference>
<evidence type="ECO:0000313" key="2">
    <source>
        <dbReference type="EMBL" id="TWD84645.1"/>
    </source>
</evidence>
<proteinExistence type="predicted"/>
<evidence type="ECO:0000256" key="1">
    <source>
        <dbReference type="SAM" id="Phobius"/>
    </source>
</evidence>
<dbReference type="Proteomes" id="UP000318380">
    <property type="component" value="Unassembled WGS sequence"/>
</dbReference>
<organism evidence="2 3">
    <name type="scientific">Kribbella amoyensis</name>
    <dbReference type="NCBI Taxonomy" id="996641"/>
    <lineage>
        <taxon>Bacteria</taxon>
        <taxon>Bacillati</taxon>
        <taxon>Actinomycetota</taxon>
        <taxon>Actinomycetes</taxon>
        <taxon>Propionibacteriales</taxon>
        <taxon>Kribbellaceae</taxon>
        <taxon>Kribbella</taxon>
    </lineage>
</organism>
<feature type="transmembrane region" description="Helical" evidence="1">
    <location>
        <begin position="12"/>
        <end position="35"/>
    </location>
</feature>
<keyword evidence="3" id="KW-1185">Reference proteome</keyword>
<protein>
    <submittedName>
        <fullName evidence="2">Uncharacterized protein</fullName>
    </submittedName>
</protein>
<dbReference type="OrthoDB" id="3820934at2"/>
<comment type="caution">
    <text evidence="2">The sequence shown here is derived from an EMBL/GenBank/DDBJ whole genome shotgun (WGS) entry which is preliminary data.</text>
</comment>
<keyword evidence="1" id="KW-1133">Transmembrane helix</keyword>
<keyword evidence="1" id="KW-0472">Membrane</keyword>
<reference evidence="2 3" key="1">
    <citation type="submission" date="2019-06" db="EMBL/GenBank/DDBJ databases">
        <title>Sequencing the genomes of 1000 actinobacteria strains.</title>
        <authorList>
            <person name="Klenk H.-P."/>
        </authorList>
    </citation>
    <scope>NUCLEOTIDE SEQUENCE [LARGE SCALE GENOMIC DNA]</scope>
    <source>
        <strain evidence="2 3">DSM 24683</strain>
    </source>
</reference>
<accession>A0A561C0G9</accession>
<gene>
    <name evidence="2" type="ORF">FB561_5839</name>
</gene>
<dbReference type="RefSeq" id="WP_145812173.1">
    <property type="nucleotide sequence ID" value="NZ_VIVK01000001.1"/>
</dbReference>